<sequence length="381" mass="41969">MEKYTFKNNKKLRYGYTTGSCAAAASKAAAIMLFRKCEISKISIMTPKGILLDLQVFDIKINSDYVSCAIQKDSGDDPDVTDGVFVYAKVKKISQPKIIIEGGLGVGRVTKQGLEQPVHSAAINKVPRQMIYQEVKDVCNEFEYPEGIYIEISIPEGVEIAKRTFNERLGIKGGISVLGTSGIVEPMSEAALIDSIKVEMNILKASGAKQILVTLGNYGENFSTSELNINIENSLKCSNFIGETIDYAVELSFERILIIGHIGKLVKVAGGIMNTHSKNADARMDILTAAAIRAGITLEGAKQILNCITTDEAIQILKKEEIFEETMSILVDKMQYFMQTRAYDKIKVDVITFSNEYGLLGHTKNAMEIATLFSKKSDKEQ</sequence>
<proteinExistence type="inferred from homology"/>
<keyword evidence="6" id="KW-1133">Transmembrane helix</keyword>
<keyword evidence="2 5" id="KW-0489">Methyltransferase</keyword>
<dbReference type="EC" id="2.1.1.195" evidence="5"/>
<evidence type="ECO:0000256" key="1">
    <source>
        <dbReference type="ARBA" id="ARBA00022573"/>
    </source>
</evidence>
<reference evidence="7 10" key="2">
    <citation type="submission" date="2018-05" db="EMBL/GenBank/DDBJ databases">
        <title>Genomic Encyclopedia of Type Strains, Phase IV (KMG-IV): sequencing the most valuable type-strain genomes for metagenomic binning, comparative biology and taxonomic classification.</title>
        <authorList>
            <person name="Goeker M."/>
        </authorList>
    </citation>
    <scope>NUCLEOTIDE SEQUENCE [LARGE SCALE GENOMIC DNA]</scope>
    <source>
        <strain evidence="7 10">DSM 28816</strain>
    </source>
</reference>
<reference evidence="8 9" key="1">
    <citation type="journal article" date="2017" name="Genome Announc.">
        <title>Draft Genome Sequence of a Sporulating and Motile Strain of Lachnotalea glycerini Isolated from Water in Quebec City, Canada.</title>
        <authorList>
            <person name="Maheux A.F."/>
            <person name="Boudreau D.K."/>
            <person name="Berube E."/>
            <person name="Boissinot M."/>
            <person name="Raymond F."/>
            <person name="Brodeur S."/>
            <person name="Corbeil J."/>
            <person name="Isabel S."/>
            <person name="Omar R.F."/>
            <person name="Bergeron M.G."/>
        </authorList>
    </citation>
    <scope>NUCLEOTIDE SEQUENCE [LARGE SCALE GENOMIC DNA]</scope>
    <source>
        <strain evidence="8 9">CCRI-19302</strain>
    </source>
</reference>
<dbReference type="HAMAP" id="MF_00787">
    <property type="entry name" value="CbiD"/>
    <property type="match status" value="1"/>
</dbReference>
<dbReference type="Proteomes" id="UP000216411">
    <property type="component" value="Unassembled WGS sequence"/>
</dbReference>
<name>A0A255ISV3_9FIRM</name>
<dbReference type="PANTHER" id="PTHR35863:SF1">
    <property type="entry name" value="COBALT-PRECORRIN-5B C(1)-METHYLTRANSFERASE"/>
    <property type="match status" value="1"/>
</dbReference>
<comment type="catalytic activity">
    <reaction evidence="5">
        <text>Co-precorrin-5B + S-adenosyl-L-methionine = Co-precorrin-6A + S-adenosyl-L-homocysteine</text>
        <dbReference type="Rhea" id="RHEA:26285"/>
        <dbReference type="ChEBI" id="CHEBI:57856"/>
        <dbReference type="ChEBI" id="CHEBI:59789"/>
        <dbReference type="ChEBI" id="CHEBI:60063"/>
        <dbReference type="ChEBI" id="CHEBI:60064"/>
        <dbReference type="EC" id="2.1.1.195"/>
    </reaction>
</comment>
<evidence type="ECO:0000256" key="5">
    <source>
        <dbReference type="HAMAP-Rule" id="MF_00787"/>
    </source>
</evidence>
<dbReference type="NCBIfam" id="TIGR00312">
    <property type="entry name" value="cbiD"/>
    <property type="match status" value="1"/>
</dbReference>
<comment type="caution">
    <text evidence="8">The sequence shown here is derived from an EMBL/GenBank/DDBJ whole genome shotgun (WGS) entry which is preliminary data.</text>
</comment>
<dbReference type="InterPro" id="IPR036074">
    <property type="entry name" value="CbiD_sf"/>
</dbReference>
<dbReference type="OrthoDB" id="6439987at2"/>
<keyword evidence="4 5" id="KW-0949">S-adenosyl-L-methionine</keyword>
<dbReference type="RefSeq" id="WP_094375628.1">
    <property type="nucleotide sequence ID" value="NZ_NOKA02000001.1"/>
</dbReference>
<organism evidence="8 9">
    <name type="scientific">Lachnotalea glycerini</name>
    <dbReference type="NCBI Taxonomy" id="1763509"/>
    <lineage>
        <taxon>Bacteria</taxon>
        <taxon>Bacillati</taxon>
        <taxon>Bacillota</taxon>
        <taxon>Clostridia</taxon>
        <taxon>Lachnospirales</taxon>
        <taxon>Lachnospiraceae</taxon>
        <taxon>Lachnotalea</taxon>
    </lineage>
</organism>
<dbReference type="Gene3D" id="3.30.2110.10">
    <property type="entry name" value="CbiD-like"/>
    <property type="match status" value="1"/>
</dbReference>
<evidence type="ECO:0000256" key="4">
    <source>
        <dbReference type="ARBA" id="ARBA00022691"/>
    </source>
</evidence>
<comment type="similarity">
    <text evidence="5">Belongs to the CbiD family.</text>
</comment>
<evidence type="ECO:0000256" key="2">
    <source>
        <dbReference type="ARBA" id="ARBA00022603"/>
    </source>
</evidence>
<reference evidence="8" key="3">
    <citation type="submission" date="2018-07" db="EMBL/GenBank/DDBJ databases">
        <authorList>
            <person name="Quirk P.G."/>
            <person name="Krulwich T.A."/>
        </authorList>
    </citation>
    <scope>NUCLEOTIDE SEQUENCE</scope>
    <source>
        <strain evidence="8">CCRI-19302</strain>
    </source>
</reference>
<dbReference type="GO" id="GO:0032259">
    <property type="term" value="P:methylation"/>
    <property type="evidence" value="ECO:0007669"/>
    <property type="project" value="UniProtKB-KW"/>
</dbReference>
<dbReference type="AlphaFoldDB" id="A0A255ISV3"/>
<evidence type="ECO:0000313" key="10">
    <source>
        <dbReference type="Proteomes" id="UP000247523"/>
    </source>
</evidence>
<evidence type="ECO:0000313" key="7">
    <source>
        <dbReference type="EMBL" id="PXV95817.1"/>
    </source>
</evidence>
<keyword evidence="1 5" id="KW-0169">Cobalamin biosynthesis</keyword>
<accession>A0A255ISV3</accession>
<gene>
    <name evidence="5 8" type="primary">cbiD</name>
    <name evidence="7" type="ORF">C8E03_101447</name>
    <name evidence="8" type="ORF">CG710_000925</name>
</gene>
<keyword evidence="6" id="KW-0812">Transmembrane</keyword>
<comment type="function">
    <text evidence="5">Catalyzes the methylation of C-1 in cobalt-precorrin-5B to form cobalt-precorrin-6A.</text>
</comment>
<dbReference type="InterPro" id="IPR002748">
    <property type="entry name" value="CbiD"/>
</dbReference>
<dbReference type="UniPathway" id="UPA00148">
    <property type="reaction ID" value="UER00227"/>
</dbReference>
<dbReference type="PANTHER" id="PTHR35863">
    <property type="entry name" value="COBALT-PRECORRIN-5B C(1)-METHYLTRANSFERASE"/>
    <property type="match status" value="1"/>
</dbReference>
<dbReference type="SUPFAM" id="SSF111342">
    <property type="entry name" value="CbiD-like"/>
    <property type="match status" value="1"/>
</dbReference>
<keyword evidence="3 5" id="KW-0808">Transferase</keyword>
<evidence type="ECO:0000313" key="8">
    <source>
        <dbReference type="EMBL" id="RDY33120.1"/>
    </source>
</evidence>
<feature type="transmembrane region" description="Helical" evidence="6">
    <location>
        <begin position="12"/>
        <end position="34"/>
    </location>
</feature>
<dbReference type="GO" id="GO:0008168">
    <property type="term" value="F:methyltransferase activity"/>
    <property type="evidence" value="ECO:0007669"/>
    <property type="project" value="UniProtKB-UniRule"/>
</dbReference>
<keyword evidence="9" id="KW-1185">Reference proteome</keyword>
<evidence type="ECO:0000256" key="3">
    <source>
        <dbReference type="ARBA" id="ARBA00022679"/>
    </source>
</evidence>
<dbReference type="EMBL" id="QICS01000001">
    <property type="protein sequence ID" value="PXV95817.1"/>
    <property type="molecule type" value="Genomic_DNA"/>
</dbReference>
<evidence type="ECO:0000313" key="9">
    <source>
        <dbReference type="Proteomes" id="UP000216411"/>
    </source>
</evidence>
<dbReference type="PIRSF" id="PIRSF026782">
    <property type="entry name" value="CbiD"/>
    <property type="match status" value="1"/>
</dbReference>
<dbReference type="EMBL" id="NOKA02000001">
    <property type="protein sequence ID" value="RDY33120.1"/>
    <property type="molecule type" value="Genomic_DNA"/>
</dbReference>
<dbReference type="Pfam" id="PF01888">
    <property type="entry name" value="CbiD"/>
    <property type="match status" value="1"/>
</dbReference>
<protein>
    <recommendedName>
        <fullName evidence="5">Cobalt-precorrin-5B C(1)-methyltransferase</fullName>
        <ecNumber evidence="5">2.1.1.195</ecNumber>
    </recommendedName>
    <alternativeName>
        <fullName evidence="5">Cobalt-precorrin-6A synthase</fullName>
    </alternativeName>
</protein>
<dbReference type="GO" id="GO:0019251">
    <property type="term" value="P:anaerobic cobalamin biosynthetic process"/>
    <property type="evidence" value="ECO:0007669"/>
    <property type="project" value="UniProtKB-UniRule"/>
</dbReference>
<dbReference type="Proteomes" id="UP000247523">
    <property type="component" value="Unassembled WGS sequence"/>
</dbReference>
<keyword evidence="6" id="KW-0472">Membrane</keyword>
<evidence type="ECO:0000256" key="6">
    <source>
        <dbReference type="SAM" id="Phobius"/>
    </source>
</evidence>
<comment type="pathway">
    <text evidence="5">Cofactor biosynthesis; adenosylcobalamin biosynthesis; cob(II)yrinate a,c-diamide from sirohydrochlorin (anaerobic route): step 6/10.</text>
</comment>